<protein>
    <submittedName>
        <fullName evidence="9">DDE superfamily endonuclease</fullName>
    </submittedName>
</protein>
<dbReference type="GO" id="GO:0016787">
    <property type="term" value="F:hydrolase activity"/>
    <property type="evidence" value="ECO:0007669"/>
    <property type="project" value="UniProtKB-KW"/>
</dbReference>
<comment type="caution">
    <text evidence="9">The sequence shown here is derived from an EMBL/GenBank/DDBJ whole genome shotgun (WGS) entry which is preliminary data.</text>
</comment>
<evidence type="ECO:0000256" key="7">
    <source>
        <dbReference type="ARBA" id="ARBA00023242"/>
    </source>
</evidence>
<evidence type="ECO:0000256" key="3">
    <source>
        <dbReference type="ARBA" id="ARBA00006958"/>
    </source>
</evidence>
<sequence>MAEYEEIELLAVIENQEVKAENARFQRKLYQYQNGFNISDRQFVKKFRLTKQLARNLIELVRPYVRDSTRESSISVETKVLVTLNFLGTGCYQLPIGTNEHLSVSQSSVSRCIHEILDTLNHPEVFNQHVKYPHNLQELADLRQQFYAMYGMPGIIGCIDCTHVAIVPPPRNDERNPEHIYVNRKNYHSINNQLICSPMLKILHVSARFPGSSNDAHIWTNSNIEPLLRNLYNRCHNGYFYLETLDIL</sequence>
<dbReference type="GO" id="GO:0005634">
    <property type="term" value="C:nucleus"/>
    <property type="evidence" value="ECO:0007669"/>
    <property type="project" value="UniProtKB-SubCell"/>
</dbReference>
<evidence type="ECO:0000256" key="5">
    <source>
        <dbReference type="ARBA" id="ARBA00022723"/>
    </source>
</evidence>
<dbReference type="Proteomes" id="UP001458880">
    <property type="component" value="Unassembled WGS sequence"/>
</dbReference>
<dbReference type="InterPro" id="IPR027806">
    <property type="entry name" value="HARBI1_dom"/>
</dbReference>
<keyword evidence="7" id="KW-0539">Nucleus</keyword>
<dbReference type="AlphaFoldDB" id="A0AAW1HS85"/>
<comment type="subcellular location">
    <subcellularLocation>
        <location evidence="2">Nucleus</location>
    </subcellularLocation>
</comment>
<gene>
    <name evidence="9" type="ORF">QE152_g40107</name>
</gene>
<organism evidence="9 10">
    <name type="scientific">Popillia japonica</name>
    <name type="common">Japanese beetle</name>
    <dbReference type="NCBI Taxonomy" id="7064"/>
    <lineage>
        <taxon>Eukaryota</taxon>
        <taxon>Metazoa</taxon>
        <taxon>Ecdysozoa</taxon>
        <taxon>Arthropoda</taxon>
        <taxon>Hexapoda</taxon>
        <taxon>Insecta</taxon>
        <taxon>Pterygota</taxon>
        <taxon>Neoptera</taxon>
        <taxon>Endopterygota</taxon>
        <taxon>Coleoptera</taxon>
        <taxon>Polyphaga</taxon>
        <taxon>Scarabaeiformia</taxon>
        <taxon>Scarabaeidae</taxon>
        <taxon>Rutelinae</taxon>
        <taxon>Popillia</taxon>
    </lineage>
</organism>
<evidence type="ECO:0000259" key="8">
    <source>
        <dbReference type="Pfam" id="PF13359"/>
    </source>
</evidence>
<dbReference type="PANTHER" id="PTHR22930:SF289">
    <property type="entry name" value="DDE TNP4 DOMAIN-CONTAINING PROTEIN-RELATED"/>
    <property type="match status" value="1"/>
</dbReference>
<dbReference type="Pfam" id="PF13359">
    <property type="entry name" value="DDE_Tnp_4"/>
    <property type="match status" value="1"/>
</dbReference>
<evidence type="ECO:0000256" key="4">
    <source>
        <dbReference type="ARBA" id="ARBA00022722"/>
    </source>
</evidence>
<keyword evidence="10" id="KW-1185">Reference proteome</keyword>
<keyword evidence="6" id="KW-0378">Hydrolase</keyword>
<evidence type="ECO:0000256" key="6">
    <source>
        <dbReference type="ARBA" id="ARBA00022801"/>
    </source>
</evidence>
<dbReference type="InterPro" id="IPR045249">
    <property type="entry name" value="HARBI1-like"/>
</dbReference>
<comment type="cofactor">
    <cofactor evidence="1">
        <name>a divalent metal cation</name>
        <dbReference type="ChEBI" id="CHEBI:60240"/>
    </cofactor>
</comment>
<name>A0AAW1HS85_POPJA</name>
<evidence type="ECO:0000256" key="1">
    <source>
        <dbReference type="ARBA" id="ARBA00001968"/>
    </source>
</evidence>
<evidence type="ECO:0000313" key="9">
    <source>
        <dbReference type="EMBL" id="KAK9679340.1"/>
    </source>
</evidence>
<feature type="domain" description="DDE Tnp4" evidence="8">
    <location>
        <begin position="159"/>
        <end position="227"/>
    </location>
</feature>
<comment type="similarity">
    <text evidence="3">Belongs to the HARBI1 family.</text>
</comment>
<accession>A0AAW1HS85</accession>
<evidence type="ECO:0000256" key="2">
    <source>
        <dbReference type="ARBA" id="ARBA00004123"/>
    </source>
</evidence>
<keyword evidence="9" id="KW-0255">Endonuclease</keyword>
<reference evidence="9 10" key="1">
    <citation type="journal article" date="2024" name="BMC Genomics">
        <title>De novo assembly and annotation of Popillia japonica's genome with initial clues to its potential as an invasive pest.</title>
        <authorList>
            <person name="Cucini C."/>
            <person name="Boschi S."/>
            <person name="Funari R."/>
            <person name="Cardaioli E."/>
            <person name="Iannotti N."/>
            <person name="Marturano G."/>
            <person name="Paoli F."/>
            <person name="Bruttini M."/>
            <person name="Carapelli A."/>
            <person name="Frati F."/>
            <person name="Nardi F."/>
        </authorList>
    </citation>
    <scope>NUCLEOTIDE SEQUENCE [LARGE SCALE GENOMIC DNA]</scope>
    <source>
        <strain evidence="9">DMR45628</strain>
    </source>
</reference>
<keyword evidence="4" id="KW-0540">Nuclease</keyword>
<dbReference type="GO" id="GO:0004519">
    <property type="term" value="F:endonuclease activity"/>
    <property type="evidence" value="ECO:0007669"/>
    <property type="project" value="UniProtKB-KW"/>
</dbReference>
<dbReference type="PANTHER" id="PTHR22930">
    <property type="match status" value="1"/>
</dbReference>
<dbReference type="EMBL" id="JASPKY010001040">
    <property type="protein sequence ID" value="KAK9679340.1"/>
    <property type="molecule type" value="Genomic_DNA"/>
</dbReference>
<evidence type="ECO:0000313" key="10">
    <source>
        <dbReference type="Proteomes" id="UP001458880"/>
    </source>
</evidence>
<dbReference type="GO" id="GO:0046872">
    <property type="term" value="F:metal ion binding"/>
    <property type="evidence" value="ECO:0007669"/>
    <property type="project" value="UniProtKB-KW"/>
</dbReference>
<proteinExistence type="inferred from homology"/>
<keyword evidence="5" id="KW-0479">Metal-binding</keyword>